<evidence type="ECO:0000256" key="6">
    <source>
        <dbReference type="SAM" id="SignalP"/>
    </source>
</evidence>
<dbReference type="GO" id="GO:0005576">
    <property type="term" value="C:extracellular region"/>
    <property type="evidence" value="ECO:0007669"/>
    <property type="project" value="UniProtKB-SubCell"/>
</dbReference>
<organism evidence="8 9">
    <name type="scientific">Varanus komodoensis</name>
    <name type="common">Komodo dragon</name>
    <dbReference type="NCBI Taxonomy" id="61221"/>
    <lineage>
        <taxon>Eukaryota</taxon>
        <taxon>Metazoa</taxon>
        <taxon>Chordata</taxon>
        <taxon>Craniata</taxon>
        <taxon>Vertebrata</taxon>
        <taxon>Euteleostomi</taxon>
        <taxon>Lepidosauria</taxon>
        <taxon>Squamata</taxon>
        <taxon>Bifurcata</taxon>
        <taxon>Unidentata</taxon>
        <taxon>Episquamata</taxon>
        <taxon>Toxicofera</taxon>
        <taxon>Anguimorpha</taxon>
        <taxon>Paleoanguimorpha</taxon>
        <taxon>Varanoidea</taxon>
        <taxon>Varanidae</taxon>
        <taxon>Varanus</taxon>
    </lineage>
</organism>
<evidence type="ECO:0000256" key="5">
    <source>
        <dbReference type="SAM" id="MobiDB-lite"/>
    </source>
</evidence>
<dbReference type="AlphaFoldDB" id="A0A8D2KVK4"/>
<keyword evidence="4" id="KW-0372">Hormone</keyword>
<dbReference type="Pfam" id="PF04643">
    <property type="entry name" value="Motilin_assoc"/>
    <property type="match status" value="1"/>
</dbReference>
<evidence type="ECO:0000256" key="4">
    <source>
        <dbReference type="ARBA" id="ARBA00022702"/>
    </source>
</evidence>
<evidence type="ECO:0000256" key="2">
    <source>
        <dbReference type="ARBA" id="ARBA00006473"/>
    </source>
</evidence>
<accession>A0A8D2KVK4</accession>
<evidence type="ECO:0000313" key="9">
    <source>
        <dbReference type="Proteomes" id="UP000694545"/>
    </source>
</evidence>
<keyword evidence="6" id="KW-0732">Signal</keyword>
<dbReference type="Proteomes" id="UP000694545">
    <property type="component" value="Unplaced"/>
</dbReference>
<protein>
    <submittedName>
        <fullName evidence="8">Motilin</fullName>
    </submittedName>
</protein>
<keyword evidence="9" id="KW-1185">Reference proteome</keyword>
<feature type="signal peptide" evidence="6">
    <location>
        <begin position="1"/>
        <end position="25"/>
    </location>
</feature>
<evidence type="ECO:0000256" key="1">
    <source>
        <dbReference type="ARBA" id="ARBA00004613"/>
    </source>
</evidence>
<name>A0A8D2KVK4_VARKO</name>
<reference evidence="8" key="1">
    <citation type="submission" date="2025-08" db="UniProtKB">
        <authorList>
            <consortium name="Ensembl"/>
        </authorList>
    </citation>
    <scope>IDENTIFICATION</scope>
</reference>
<dbReference type="InterPro" id="IPR006737">
    <property type="entry name" value="Motilin_assoc"/>
</dbReference>
<feature type="domain" description="Motilin/ghrelin-associated peptide" evidence="7">
    <location>
        <begin position="71"/>
        <end position="112"/>
    </location>
</feature>
<dbReference type="PANTHER" id="PTHR14156">
    <property type="entry name" value="MOTILIN"/>
    <property type="match status" value="1"/>
</dbReference>
<evidence type="ECO:0000256" key="3">
    <source>
        <dbReference type="ARBA" id="ARBA00022525"/>
    </source>
</evidence>
<reference evidence="8" key="2">
    <citation type="submission" date="2025-09" db="UniProtKB">
        <authorList>
            <consortium name="Ensembl"/>
        </authorList>
    </citation>
    <scope>IDENTIFICATION</scope>
</reference>
<dbReference type="PANTHER" id="PTHR14156:SF0">
    <property type="entry name" value="PROMOTILIN"/>
    <property type="match status" value="1"/>
</dbReference>
<keyword evidence="3" id="KW-0964">Secreted</keyword>
<feature type="region of interest" description="Disordered" evidence="5">
    <location>
        <begin position="40"/>
        <end position="65"/>
    </location>
</feature>
<comment type="subcellular location">
    <subcellularLocation>
        <location evidence="1">Secreted</location>
    </subcellularLocation>
</comment>
<dbReference type="GO" id="GO:0005179">
    <property type="term" value="F:hormone activity"/>
    <property type="evidence" value="ECO:0007669"/>
    <property type="project" value="UniProtKB-KW"/>
</dbReference>
<dbReference type="OMA" id="VPIFTHS"/>
<feature type="chain" id="PRO_5034291324" evidence="6">
    <location>
        <begin position="26"/>
        <end position="123"/>
    </location>
</feature>
<dbReference type="InterPro" id="IPR015662">
    <property type="entry name" value="Promotilin"/>
</dbReference>
<dbReference type="Ensembl" id="ENSVKKT00000010658.1">
    <property type="protein sequence ID" value="ENSVKKP00000010404.1"/>
    <property type="gene ID" value="ENSVKKG00000007318.1"/>
</dbReference>
<evidence type="ECO:0000313" key="8">
    <source>
        <dbReference type="Ensembl" id="ENSVKKP00000010404.1"/>
    </source>
</evidence>
<evidence type="ECO:0000259" key="7">
    <source>
        <dbReference type="Pfam" id="PF04643"/>
    </source>
</evidence>
<comment type="similarity">
    <text evidence="2">Belongs to the motilin family.</text>
</comment>
<proteinExistence type="inferred from homology"/>
<sequence>MVPRKVMATFLLLYMAAMLAKQSEGYIAFYSREDFRRMQEKEKNQAQKKSLTLEEQSDTRDFPDFSDDEGQVIKLIVPVEIGIHLNPRQLGKYQDVLEEFLTEMLPDHATTTFAQCLHKVHYI</sequence>